<dbReference type="CDD" id="cd01715">
    <property type="entry name" value="ETF_alpha"/>
    <property type="match status" value="1"/>
</dbReference>
<dbReference type="InterPro" id="IPR029035">
    <property type="entry name" value="DHS-like_NAD/FAD-binding_dom"/>
</dbReference>
<evidence type="ECO:0000313" key="3">
    <source>
        <dbReference type="EMBL" id="GAF84755.1"/>
    </source>
</evidence>
<dbReference type="InterPro" id="IPR014730">
    <property type="entry name" value="ETF_a/b_N"/>
</dbReference>
<dbReference type="InterPro" id="IPR014729">
    <property type="entry name" value="Rossmann-like_a/b/a_fold"/>
</dbReference>
<dbReference type="AlphaFoldDB" id="X0U8B8"/>
<dbReference type="Gene3D" id="3.40.50.620">
    <property type="entry name" value="HUPs"/>
    <property type="match status" value="1"/>
</dbReference>
<comment type="caution">
    <text evidence="3">The sequence shown here is derived from an EMBL/GenBank/DDBJ whole genome shotgun (WGS) entry which is preliminary data.</text>
</comment>
<evidence type="ECO:0000259" key="2">
    <source>
        <dbReference type="SMART" id="SM00893"/>
    </source>
</evidence>
<reference evidence="3" key="1">
    <citation type="journal article" date="2014" name="Front. Microbiol.">
        <title>High frequency of phylogenetically diverse reductive dehalogenase-homologous genes in deep subseafloor sedimentary metagenomes.</title>
        <authorList>
            <person name="Kawai M."/>
            <person name="Futagami T."/>
            <person name="Toyoda A."/>
            <person name="Takaki Y."/>
            <person name="Nishi S."/>
            <person name="Hori S."/>
            <person name="Arai W."/>
            <person name="Tsubouchi T."/>
            <person name="Morono Y."/>
            <person name="Uchiyama I."/>
            <person name="Ito T."/>
            <person name="Fujiyama A."/>
            <person name="Inagaki F."/>
            <person name="Takami H."/>
        </authorList>
    </citation>
    <scope>NUCLEOTIDE SEQUENCE</scope>
    <source>
        <strain evidence="3">Expedition CK06-06</strain>
    </source>
</reference>
<dbReference type="GO" id="GO:0050660">
    <property type="term" value="F:flavin adenine dinucleotide binding"/>
    <property type="evidence" value="ECO:0007669"/>
    <property type="project" value="InterPro"/>
</dbReference>
<dbReference type="PANTHER" id="PTHR43153:SF1">
    <property type="entry name" value="ELECTRON TRANSFER FLAVOPROTEIN SUBUNIT ALPHA, MITOCHONDRIAL"/>
    <property type="match status" value="1"/>
</dbReference>
<proteinExistence type="inferred from homology"/>
<dbReference type="PANTHER" id="PTHR43153">
    <property type="entry name" value="ELECTRON TRANSFER FLAVOPROTEIN ALPHA"/>
    <property type="match status" value="1"/>
</dbReference>
<dbReference type="SUPFAM" id="SSF52467">
    <property type="entry name" value="DHS-like NAD/FAD-binding domain"/>
    <property type="match status" value="1"/>
</dbReference>
<dbReference type="SMART" id="SM00893">
    <property type="entry name" value="ETF"/>
    <property type="match status" value="1"/>
</dbReference>
<dbReference type="GO" id="GO:0033539">
    <property type="term" value="P:fatty acid beta-oxidation using acyl-CoA dehydrogenase"/>
    <property type="evidence" value="ECO:0007669"/>
    <property type="project" value="TreeGrafter"/>
</dbReference>
<comment type="similarity">
    <text evidence="1">Belongs to the ETF alpha-subunit/FixB family.</text>
</comment>
<organism evidence="3">
    <name type="scientific">marine sediment metagenome</name>
    <dbReference type="NCBI Taxonomy" id="412755"/>
    <lineage>
        <taxon>unclassified sequences</taxon>
        <taxon>metagenomes</taxon>
        <taxon>ecological metagenomes</taxon>
    </lineage>
</organism>
<dbReference type="Pfam" id="PF01012">
    <property type="entry name" value="ETF"/>
    <property type="match status" value="1"/>
</dbReference>
<protein>
    <recommendedName>
        <fullName evidence="2">Electron transfer flavoprotein alpha/beta-subunit N-terminal domain-containing protein</fullName>
    </recommendedName>
</protein>
<gene>
    <name evidence="3" type="ORF">S01H1_07012</name>
</gene>
<feature type="domain" description="Electron transfer flavoprotein alpha/beta-subunit N-terminal" evidence="2">
    <location>
        <begin position="4"/>
        <end position="193"/>
    </location>
</feature>
<dbReference type="Gene3D" id="3.40.50.1220">
    <property type="entry name" value="TPP-binding domain"/>
    <property type="match status" value="1"/>
</dbReference>
<dbReference type="InterPro" id="IPR014731">
    <property type="entry name" value="ETF_asu_C"/>
</dbReference>
<sequence>MAELLVLAEHRMGELREVTFEMLSKGRNIAEGNGLELTAVLLGHGADGFADQLSGYADRVLVMDHPDYADFNAEAYQQALSRIISERKPRVTLLGHTSFGVDLAPALAVELGTPLATDCIDINIEEGKVLVTRQIYGGKLNVEASLREADSHIVTVRPATFEAEEPRPEKGEIVKLKPPATVAVEHKRFVEYVEPLPGEIDIAEADVLVSIGRGIKDEKNLPLIRELAGALKGEVGCSRPIVD</sequence>
<name>X0U8B8_9ZZZZ</name>
<dbReference type="SUPFAM" id="SSF52402">
    <property type="entry name" value="Adenine nucleotide alpha hydrolases-like"/>
    <property type="match status" value="1"/>
</dbReference>
<feature type="non-terminal residue" evidence="3">
    <location>
        <position position="243"/>
    </location>
</feature>
<dbReference type="GO" id="GO:0009055">
    <property type="term" value="F:electron transfer activity"/>
    <property type="evidence" value="ECO:0007669"/>
    <property type="project" value="InterPro"/>
</dbReference>
<dbReference type="EMBL" id="BARS01003617">
    <property type="protein sequence ID" value="GAF84755.1"/>
    <property type="molecule type" value="Genomic_DNA"/>
</dbReference>
<dbReference type="InterPro" id="IPR001308">
    <property type="entry name" value="ETF_a/FixB"/>
</dbReference>
<accession>X0U8B8</accession>
<dbReference type="Pfam" id="PF00766">
    <property type="entry name" value="ETF_alpha"/>
    <property type="match status" value="1"/>
</dbReference>
<dbReference type="InterPro" id="IPR033947">
    <property type="entry name" value="ETF_alpha_N"/>
</dbReference>
<evidence type="ECO:0000256" key="1">
    <source>
        <dbReference type="ARBA" id="ARBA00005817"/>
    </source>
</evidence>